<dbReference type="RefSeq" id="WP_377254605.1">
    <property type="nucleotide sequence ID" value="NZ_JBHMAA010000002.1"/>
</dbReference>
<sequence length="200" mass="21887">MTALNIFVLDHAALIVTDSRTVPAGNAPPFDHAKCFTIPHLRLAVATRGKASLLPSLVRIISRFAGDFEAARALMQDDIRAFSAVPYDDVSERDAWADDWDIIVAGWMSAENRPAAFMICNHEKHGLSAWTIHDIEYMLSTPYIPYAVKAASFDPVGQAVALVQAQHDCHPREIGGYVTGTFIDGEGISQIVMGKVVEHL</sequence>
<reference evidence="1 2" key="1">
    <citation type="submission" date="2024-09" db="EMBL/GenBank/DDBJ databases">
        <authorList>
            <person name="Sun Q."/>
            <person name="Mori K."/>
        </authorList>
    </citation>
    <scope>NUCLEOTIDE SEQUENCE [LARGE SCALE GENOMIC DNA]</scope>
    <source>
        <strain evidence="1 2">TBRC 4938</strain>
    </source>
</reference>
<evidence type="ECO:0000313" key="1">
    <source>
        <dbReference type="EMBL" id="MFB9947345.1"/>
    </source>
</evidence>
<accession>A0ABV6A9T6</accession>
<proteinExistence type="predicted"/>
<protein>
    <submittedName>
        <fullName evidence="1">Uncharacterized protein</fullName>
    </submittedName>
</protein>
<comment type="caution">
    <text evidence="1">The sequence shown here is derived from an EMBL/GenBank/DDBJ whole genome shotgun (WGS) entry which is preliminary data.</text>
</comment>
<dbReference type="Proteomes" id="UP001589692">
    <property type="component" value="Unassembled WGS sequence"/>
</dbReference>
<dbReference type="EMBL" id="JBHMAA010000002">
    <property type="protein sequence ID" value="MFB9947345.1"/>
    <property type="molecule type" value="Genomic_DNA"/>
</dbReference>
<evidence type="ECO:0000313" key="2">
    <source>
        <dbReference type="Proteomes" id="UP001589692"/>
    </source>
</evidence>
<gene>
    <name evidence="1" type="ORF">ACFFP0_00725</name>
</gene>
<keyword evidence="2" id="KW-1185">Reference proteome</keyword>
<organism evidence="1 2">
    <name type="scientific">Rhizobium puerariae</name>
    <dbReference type="NCBI Taxonomy" id="1585791"/>
    <lineage>
        <taxon>Bacteria</taxon>
        <taxon>Pseudomonadati</taxon>
        <taxon>Pseudomonadota</taxon>
        <taxon>Alphaproteobacteria</taxon>
        <taxon>Hyphomicrobiales</taxon>
        <taxon>Rhizobiaceae</taxon>
        <taxon>Rhizobium/Agrobacterium group</taxon>
        <taxon>Rhizobium</taxon>
    </lineage>
</organism>
<name>A0ABV6A9T6_9HYPH</name>